<accession>A0A9J7L3I7</accession>
<evidence type="ECO:0000256" key="4">
    <source>
        <dbReference type="ARBA" id="ARBA00023040"/>
    </source>
</evidence>
<dbReference type="InterPro" id="IPR017452">
    <property type="entry name" value="GPCR_Rhodpsn_7TM"/>
</dbReference>
<feature type="transmembrane region" description="Helical" evidence="8">
    <location>
        <begin position="31"/>
        <end position="56"/>
    </location>
</feature>
<proteinExistence type="predicted"/>
<dbReference type="SMART" id="SM01381">
    <property type="entry name" value="7TM_GPCR_Srsx"/>
    <property type="match status" value="1"/>
</dbReference>
<dbReference type="Proteomes" id="UP000001554">
    <property type="component" value="Chromosome 5"/>
</dbReference>
<dbReference type="GO" id="GO:0071482">
    <property type="term" value="P:cellular response to light stimulus"/>
    <property type="evidence" value="ECO:0000318"/>
    <property type="project" value="GO_Central"/>
</dbReference>
<comment type="subcellular location">
    <subcellularLocation>
        <location evidence="1">Membrane</location>
        <topology evidence="1">Multi-pass membrane protein</topology>
    </subcellularLocation>
</comment>
<dbReference type="GO" id="GO:0007186">
    <property type="term" value="P:G protein-coupled receptor signaling pathway"/>
    <property type="evidence" value="ECO:0000318"/>
    <property type="project" value="GO_Central"/>
</dbReference>
<evidence type="ECO:0000256" key="7">
    <source>
        <dbReference type="ARBA" id="ARBA00023224"/>
    </source>
</evidence>
<dbReference type="GO" id="GO:0008020">
    <property type="term" value="F:G protein-coupled photoreceptor activity"/>
    <property type="evidence" value="ECO:0000318"/>
    <property type="project" value="GO_Central"/>
</dbReference>
<name>A0A9J7L3I7_BRAFL</name>
<dbReference type="RefSeq" id="XP_035675427.1">
    <property type="nucleotide sequence ID" value="XM_035819534.1"/>
</dbReference>
<evidence type="ECO:0000256" key="2">
    <source>
        <dbReference type="ARBA" id="ARBA00022692"/>
    </source>
</evidence>
<evidence type="ECO:0000256" key="3">
    <source>
        <dbReference type="ARBA" id="ARBA00022989"/>
    </source>
</evidence>
<feature type="transmembrane region" description="Helical" evidence="8">
    <location>
        <begin position="148"/>
        <end position="172"/>
    </location>
</feature>
<evidence type="ECO:0000259" key="9">
    <source>
        <dbReference type="PROSITE" id="PS50262"/>
    </source>
</evidence>
<organism evidence="10 11">
    <name type="scientific">Branchiostoma floridae</name>
    <name type="common">Florida lancelet</name>
    <name type="synonym">Amphioxus</name>
    <dbReference type="NCBI Taxonomy" id="7739"/>
    <lineage>
        <taxon>Eukaryota</taxon>
        <taxon>Metazoa</taxon>
        <taxon>Chordata</taxon>
        <taxon>Cephalochordata</taxon>
        <taxon>Leptocardii</taxon>
        <taxon>Amphioxiformes</taxon>
        <taxon>Branchiostomatidae</taxon>
        <taxon>Branchiostoma</taxon>
    </lineage>
</organism>
<feature type="transmembrane region" description="Helical" evidence="8">
    <location>
        <begin position="244"/>
        <end position="264"/>
    </location>
</feature>
<keyword evidence="7" id="KW-0807">Transducer</keyword>
<evidence type="ECO:0000256" key="8">
    <source>
        <dbReference type="SAM" id="Phobius"/>
    </source>
</evidence>
<dbReference type="SUPFAM" id="SSF81321">
    <property type="entry name" value="Family A G protein-coupled receptor-like"/>
    <property type="match status" value="1"/>
</dbReference>
<evidence type="ECO:0000313" key="10">
    <source>
        <dbReference type="Proteomes" id="UP000001554"/>
    </source>
</evidence>
<feature type="domain" description="G-protein coupled receptors family 1 profile" evidence="9">
    <location>
        <begin position="47"/>
        <end position="294"/>
    </location>
</feature>
<feature type="transmembrane region" description="Helical" evidence="8">
    <location>
        <begin position="68"/>
        <end position="92"/>
    </location>
</feature>
<protein>
    <submittedName>
        <fullName evidence="11">G-protein coupled receptor moody-like</fullName>
    </submittedName>
</protein>
<dbReference type="Gene3D" id="1.20.1070.10">
    <property type="entry name" value="Rhodopsin 7-helix transmembrane proteins"/>
    <property type="match status" value="1"/>
</dbReference>
<keyword evidence="2 8" id="KW-0812">Transmembrane</keyword>
<keyword evidence="3 8" id="KW-1133">Transmembrane helix</keyword>
<dbReference type="GO" id="GO:0005886">
    <property type="term" value="C:plasma membrane"/>
    <property type="evidence" value="ECO:0000318"/>
    <property type="project" value="GO_Central"/>
</dbReference>
<dbReference type="GeneID" id="118415157"/>
<evidence type="ECO:0000313" key="11">
    <source>
        <dbReference type="RefSeq" id="XP_035675427.1"/>
    </source>
</evidence>
<dbReference type="Pfam" id="PF00001">
    <property type="entry name" value="7tm_1"/>
    <property type="match status" value="1"/>
</dbReference>
<sequence>MNATGLHGNNNGTMMVEPAAVLVLQQPWEKWFAGAMYGLLALAGIVGNVMVILAILMDRRLRTTNNLFIFNLCVSDLLVAACYDPMSAVSVIRANWAFDSALCSIAAAINVVSLMESTMAAGLIALNCNCRITQPPGVYREKYRFTRCLAMVAASWLLAVAIAVPPLVGFGQLGYDRYLGACDYNFHSPLTFYYYLTFPALAVMATNVVVTVCYVNIFLSIKRSADKTRGDEALQVTIHRTKHMFVIFCVFVMTTLPEIVMIILDVQVRPMPPELNLFAHILLLSNSSINPIIYTIRQREFRVAYRAILTCTSVRKVSSKEQSCGSALELKSVKNCMREAEKSCLSTTSKSDNENLTTPVDETILTPVDETITTTVDETITTSVDETIITPVDDTITTPVDETITIPVDETITTPVDETITTPVDETITIPVDETITIPVDETITTPVDETNTTPVDVANTTSV</sequence>
<dbReference type="InterPro" id="IPR000276">
    <property type="entry name" value="GPCR_Rhodpsn"/>
</dbReference>
<keyword evidence="5 8" id="KW-0472">Membrane</keyword>
<gene>
    <name evidence="11" type="primary">LOC118415157</name>
</gene>
<evidence type="ECO:0000256" key="6">
    <source>
        <dbReference type="ARBA" id="ARBA00023170"/>
    </source>
</evidence>
<dbReference type="KEGG" id="bfo:118415157"/>
<keyword evidence="10" id="KW-1185">Reference proteome</keyword>
<dbReference type="AlphaFoldDB" id="A0A9J7L3I7"/>
<evidence type="ECO:0000256" key="5">
    <source>
        <dbReference type="ARBA" id="ARBA00023136"/>
    </source>
</evidence>
<dbReference type="FunFam" id="1.20.1070.10:FF:000313">
    <property type="entry name" value="Uncharacterized protein"/>
    <property type="match status" value="1"/>
</dbReference>
<dbReference type="GO" id="GO:0007602">
    <property type="term" value="P:phototransduction"/>
    <property type="evidence" value="ECO:0000318"/>
    <property type="project" value="GO_Central"/>
</dbReference>
<feature type="transmembrane region" description="Helical" evidence="8">
    <location>
        <begin position="276"/>
        <end position="296"/>
    </location>
</feature>
<dbReference type="PROSITE" id="PS50262">
    <property type="entry name" value="G_PROTEIN_RECEP_F1_2"/>
    <property type="match status" value="1"/>
</dbReference>
<keyword evidence="4" id="KW-0297">G-protein coupled receptor</keyword>
<evidence type="ECO:0000256" key="1">
    <source>
        <dbReference type="ARBA" id="ARBA00004141"/>
    </source>
</evidence>
<dbReference type="SUPFAM" id="SSF69349">
    <property type="entry name" value="Phage fibre proteins"/>
    <property type="match status" value="1"/>
</dbReference>
<reference evidence="11" key="2">
    <citation type="submission" date="2025-08" db="UniProtKB">
        <authorList>
            <consortium name="RefSeq"/>
        </authorList>
    </citation>
    <scope>IDENTIFICATION</scope>
    <source>
        <strain evidence="11">S238N-H82</strain>
        <tissue evidence="11">Testes</tissue>
    </source>
</reference>
<dbReference type="InterPro" id="IPR050125">
    <property type="entry name" value="GPCR_opsins"/>
</dbReference>
<keyword evidence="6" id="KW-0675">Receptor</keyword>
<reference evidence="10" key="1">
    <citation type="journal article" date="2020" name="Nat. Ecol. Evol.">
        <title>Deeply conserved synteny resolves early events in vertebrate evolution.</title>
        <authorList>
            <person name="Simakov O."/>
            <person name="Marletaz F."/>
            <person name="Yue J.X."/>
            <person name="O'Connell B."/>
            <person name="Jenkins J."/>
            <person name="Brandt A."/>
            <person name="Calef R."/>
            <person name="Tung C.H."/>
            <person name="Huang T.K."/>
            <person name="Schmutz J."/>
            <person name="Satoh N."/>
            <person name="Yu J.K."/>
            <person name="Putnam N.H."/>
            <person name="Green R.E."/>
            <person name="Rokhsar D.S."/>
        </authorList>
    </citation>
    <scope>NUCLEOTIDE SEQUENCE [LARGE SCALE GENOMIC DNA]</scope>
    <source>
        <strain evidence="10">S238N-H82</strain>
    </source>
</reference>
<dbReference type="CDD" id="cd00637">
    <property type="entry name" value="7tm_classA_rhodopsin-like"/>
    <property type="match status" value="1"/>
</dbReference>
<dbReference type="PRINTS" id="PR00237">
    <property type="entry name" value="GPCRRHODOPSN"/>
</dbReference>
<dbReference type="PANTHER" id="PTHR24240">
    <property type="entry name" value="OPSIN"/>
    <property type="match status" value="1"/>
</dbReference>
<feature type="transmembrane region" description="Helical" evidence="8">
    <location>
        <begin position="192"/>
        <end position="219"/>
    </location>
</feature>
<feature type="transmembrane region" description="Helical" evidence="8">
    <location>
        <begin position="104"/>
        <end position="127"/>
    </location>
</feature>
<dbReference type="OrthoDB" id="10044919at2759"/>
<dbReference type="OMA" id="CCRRELP"/>